<reference evidence="2 3" key="1">
    <citation type="submission" date="2018-08" db="EMBL/GenBank/DDBJ databases">
        <title>A genome reference for cultivated species of the human gut microbiota.</title>
        <authorList>
            <person name="Zou Y."/>
            <person name="Xue W."/>
            <person name="Luo G."/>
        </authorList>
    </citation>
    <scope>NUCLEOTIDE SEQUENCE [LARGE SCALE GENOMIC DNA]</scope>
    <source>
        <strain evidence="2 3">AM23-13</strain>
    </source>
</reference>
<dbReference type="EMBL" id="QRHW01000022">
    <property type="protein sequence ID" value="RHG06082.1"/>
    <property type="molecule type" value="Genomic_DNA"/>
</dbReference>
<keyword evidence="2" id="KW-0808">Transferase</keyword>
<dbReference type="AlphaFoldDB" id="A0A414RZX1"/>
<evidence type="ECO:0000313" key="3">
    <source>
        <dbReference type="Proteomes" id="UP000284112"/>
    </source>
</evidence>
<dbReference type="InterPro" id="IPR039523">
    <property type="entry name" value="RimK-rel_E_lig_ATP-grasp"/>
</dbReference>
<accession>A0A414RZX1</accession>
<dbReference type="RefSeq" id="WP_118309974.1">
    <property type="nucleotide sequence ID" value="NZ_JAJBNR010000018.1"/>
</dbReference>
<feature type="domain" description="Alpha-L-glutamate ligase-related protein ATP-grasp" evidence="1">
    <location>
        <begin position="75"/>
        <end position="314"/>
    </location>
</feature>
<evidence type="ECO:0000259" key="1">
    <source>
        <dbReference type="Pfam" id="PF14397"/>
    </source>
</evidence>
<dbReference type="Pfam" id="PF14397">
    <property type="entry name" value="ATPgrasp_ST"/>
    <property type="match status" value="1"/>
</dbReference>
<proteinExistence type="predicted"/>
<sequence length="330" mass="38194">MGYIKKLKRMRNTIAKRTGYKLNEIEKNKLLIDYLWEHYVHGVVLIEYNQYEFYKKKSRERREYVCFREFEKIIEVANKKEDYKYFDNKALFNKTFSEFMGRKWINATKDTYEQFCELCASNKKLFVKPVDGMCGRGAYMLEIGKEMDTEAVYKRLISEKAIVEEVVSQHNEIAEFNGSSVNTLRIVTMLCADDTVKIMAAVIRLGRSGQIVDNFHNYGIVALIDSETGVIKTTGVDRDFKRYVVHPDSGKVIPGFKIPSWNNIVSAIKKAAHYVPTVRYVGWDIAVGKNGEVIMIEGNKSADHDVTQVADQVGKWSKYKPIIEELEKRK</sequence>
<gene>
    <name evidence="2" type="ORF">DW641_11570</name>
</gene>
<protein>
    <submittedName>
        <fullName evidence="2">Hexapeptide transferase</fullName>
    </submittedName>
</protein>
<name>A0A414RZX1_9FIRM</name>
<dbReference type="GO" id="GO:0016740">
    <property type="term" value="F:transferase activity"/>
    <property type="evidence" value="ECO:0007669"/>
    <property type="project" value="UniProtKB-KW"/>
</dbReference>
<organism evidence="2 3">
    <name type="scientific">Dorea longicatena</name>
    <dbReference type="NCBI Taxonomy" id="88431"/>
    <lineage>
        <taxon>Bacteria</taxon>
        <taxon>Bacillati</taxon>
        <taxon>Bacillota</taxon>
        <taxon>Clostridia</taxon>
        <taxon>Lachnospirales</taxon>
        <taxon>Lachnospiraceae</taxon>
        <taxon>Dorea</taxon>
    </lineage>
</organism>
<dbReference type="Proteomes" id="UP000284112">
    <property type="component" value="Unassembled WGS sequence"/>
</dbReference>
<dbReference type="SUPFAM" id="SSF56059">
    <property type="entry name" value="Glutathione synthetase ATP-binding domain-like"/>
    <property type="match status" value="1"/>
</dbReference>
<evidence type="ECO:0000313" key="2">
    <source>
        <dbReference type="EMBL" id="RHG06082.1"/>
    </source>
</evidence>
<comment type="caution">
    <text evidence="2">The sequence shown here is derived from an EMBL/GenBank/DDBJ whole genome shotgun (WGS) entry which is preliminary data.</text>
</comment>